<sequence length="336" mass="35305">MDPATATALLEPVVSAEGFSGVVSVSTGEDVVFEAASGLAHRALGVPNTPSTRFAVASGSKGFTALAVARLIEEGVLALDTPVRRHLGGDLPLIDDAVTVEHLLGHTSGIGDYLDEDELDVADHVLGRPIHTYVDAESFLPDLDGHPQVSAPGETFAYNNGGYLVLALVAARASGRDFHELVRTEVLTRAGLHRTDFLASDRLPGDVALGYLEDTGDRTNIHHLPLLGGGDGGAYTDVADMRRFWRALVAGEIVSGPMLETMTAPRHLDEGEDMRYGLGFWRYPSGPALVLEGCDAGVSFHSAHDPGSGLTATVLANTAGGAWPAVAVFREMFAGT</sequence>
<evidence type="ECO:0000313" key="4">
    <source>
        <dbReference type="EMBL" id="ROR93286.1"/>
    </source>
</evidence>
<reference evidence="4 5" key="1">
    <citation type="submission" date="2018-11" db="EMBL/GenBank/DDBJ databases">
        <title>Sequencing the genomes of 1000 actinobacteria strains.</title>
        <authorList>
            <person name="Klenk H.-P."/>
        </authorList>
    </citation>
    <scope>NUCLEOTIDE SEQUENCE [LARGE SCALE GENOMIC DNA]</scope>
    <source>
        <strain evidence="4 5">DSM 13521</strain>
    </source>
</reference>
<comment type="subcellular location">
    <subcellularLocation>
        <location evidence="1">Membrane</location>
    </subcellularLocation>
</comment>
<dbReference type="GO" id="GO:0016020">
    <property type="term" value="C:membrane"/>
    <property type="evidence" value="ECO:0007669"/>
    <property type="project" value="UniProtKB-SubCell"/>
</dbReference>
<dbReference type="SUPFAM" id="SSF56601">
    <property type="entry name" value="beta-lactamase/transpeptidase-like"/>
    <property type="match status" value="1"/>
</dbReference>
<dbReference type="PANTHER" id="PTHR46825:SF11">
    <property type="entry name" value="PENICILLIN-BINDING PROTEIN 4"/>
    <property type="match status" value="1"/>
</dbReference>
<accession>A0A3N2D0I8</accession>
<gene>
    <name evidence="4" type="ORF">EDD28_2694</name>
</gene>
<feature type="domain" description="Beta-lactamase-related" evidence="3">
    <location>
        <begin position="15"/>
        <end position="327"/>
    </location>
</feature>
<dbReference type="OrthoDB" id="3863176at2"/>
<dbReference type="Pfam" id="PF00144">
    <property type="entry name" value="Beta-lactamase"/>
    <property type="match status" value="1"/>
</dbReference>
<evidence type="ECO:0000256" key="1">
    <source>
        <dbReference type="ARBA" id="ARBA00004370"/>
    </source>
</evidence>
<dbReference type="RefSeq" id="WP_123740267.1">
    <property type="nucleotide sequence ID" value="NZ_RKHQ01000002.1"/>
</dbReference>
<proteinExistence type="predicted"/>
<dbReference type="InterPro" id="IPR001466">
    <property type="entry name" value="Beta-lactam-related"/>
</dbReference>
<evidence type="ECO:0000313" key="5">
    <source>
        <dbReference type="Proteomes" id="UP000275356"/>
    </source>
</evidence>
<organism evidence="4 5">
    <name type="scientific">Salana multivorans</name>
    <dbReference type="NCBI Taxonomy" id="120377"/>
    <lineage>
        <taxon>Bacteria</taxon>
        <taxon>Bacillati</taxon>
        <taxon>Actinomycetota</taxon>
        <taxon>Actinomycetes</taxon>
        <taxon>Micrococcales</taxon>
        <taxon>Beutenbergiaceae</taxon>
        <taxon>Salana</taxon>
    </lineage>
</organism>
<dbReference type="PANTHER" id="PTHR46825">
    <property type="entry name" value="D-ALANYL-D-ALANINE-CARBOXYPEPTIDASE/ENDOPEPTIDASE AMPH"/>
    <property type="match status" value="1"/>
</dbReference>
<dbReference type="EMBL" id="RKHQ01000002">
    <property type="protein sequence ID" value="ROR93286.1"/>
    <property type="molecule type" value="Genomic_DNA"/>
</dbReference>
<evidence type="ECO:0000259" key="3">
    <source>
        <dbReference type="Pfam" id="PF00144"/>
    </source>
</evidence>
<evidence type="ECO:0000256" key="2">
    <source>
        <dbReference type="ARBA" id="ARBA00023136"/>
    </source>
</evidence>
<dbReference type="Proteomes" id="UP000275356">
    <property type="component" value="Unassembled WGS sequence"/>
</dbReference>
<dbReference type="InterPro" id="IPR050491">
    <property type="entry name" value="AmpC-like"/>
</dbReference>
<dbReference type="Gene3D" id="3.40.710.10">
    <property type="entry name" value="DD-peptidase/beta-lactamase superfamily"/>
    <property type="match status" value="1"/>
</dbReference>
<keyword evidence="2" id="KW-0472">Membrane</keyword>
<dbReference type="InterPro" id="IPR012338">
    <property type="entry name" value="Beta-lactam/transpept-like"/>
</dbReference>
<name>A0A3N2D0I8_9MICO</name>
<keyword evidence="5" id="KW-1185">Reference proteome</keyword>
<comment type="caution">
    <text evidence="4">The sequence shown here is derived from an EMBL/GenBank/DDBJ whole genome shotgun (WGS) entry which is preliminary data.</text>
</comment>
<protein>
    <submittedName>
        <fullName evidence="4">CubicO group peptidase (Beta-lactamase class C family)</fullName>
    </submittedName>
</protein>
<dbReference type="AlphaFoldDB" id="A0A3N2D0I8"/>